<dbReference type="EMBL" id="RCZI01000004">
    <property type="protein sequence ID" value="TPG25760.1"/>
    <property type="molecule type" value="Genomic_DNA"/>
</dbReference>
<dbReference type="InterPro" id="IPR050469">
    <property type="entry name" value="Diguanylate_Cyclase"/>
</dbReference>
<dbReference type="OrthoDB" id="8552871at2"/>
<dbReference type="Pfam" id="PF13426">
    <property type="entry name" value="PAS_9"/>
    <property type="match status" value="1"/>
</dbReference>
<dbReference type="Gene3D" id="3.30.70.270">
    <property type="match status" value="1"/>
</dbReference>
<evidence type="ECO:0000313" key="6">
    <source>
        <dbReference type="Proteomes" id="UP000319212"/>
    </source>
</evidence>
<feature type="domain" description="GGDEF" evidence="4">
    <location>
        <begin position="308"/>
        <end position="441"/>
    </location>
</feature>
<dbReference type="RefSeq" id="WP_140844340.1">
    <property type="nucleotide sequence ID" value="NZ_RCZI01000004.1"/>
</dbReference>
<sequence length="456" mass="49116">MSAAAVAPQQDLEDESLLHEALLQFLYLAPIGLTQTSIDGEISLINPLCAELLMPLLRGAELNNLFDALSSVAPDLAHRARTYAPAHGKICEGLEIHVSGGMDGKGAQILGLTLLKLDDTRLMAVLDDITQVVQRERELRHTQAWIQSISTGLLDVSYALMSLDAEGRVQGWNPGIRNLTGSEAEATVGHSYANFYPGGDTGGTRAAERLQEADRTGWSLEEGWVRRTDGERFWASCLIAPVSLDRAEAASTAERMYSLVIRDISEHREANEALRRSIWTDHLTGLANRRAFFEAAGTAMQRCARSRLLLSVVLFDADRFKAVNDTHGHAAGDAALRHLAAGLLATFGPDDVVARYGGEEFVVLMPGATAQVAHAVAERFRAHMASHPVTVDGVSLRCTVSAGVASAGKGVADIDVLLQRADTALYAAKAVGRDQVVDWNEAMVLRGRAAAPRAPR</sequence>
<dbReference type="InterPro" id="IPR035965">
    <property type="entry name" value="PAS-like_dom_sf"/>
</dbReference>
<dbReference type="SMART" id="SM00267">
    <property type="entry name" value="GGDEF"/>
    <property type="match status" value="1"/>
</dbReference>
<evidence type="ECO:0000256" key="2">
    <source>
        <dbReference type="ARBA" id="ARBA00034247"/>
    </source>
</evidence>
<dbReference type="PANTHER" id="PTHR45138:SF9">
    <property type="entry name" value="DIGUANYLATE CYCLASE DGCM-RELATED"/>
    <property type="match status" value="1"/>
</dbReference>
<dbReference type="InterPro" id="IPR000014">
    <property type="entry name" value="PAS"/>
</dbReference>
<comment type="caution">
    <text evidence="5">The sequence shown here is derived from an EMBL/GenBank/DDBJ whole genome shotgun (WGS) entry which is preliminary data.</text>
</comment>
<dbReference type="InterPro" id="IPR000700">
    <property type="entry name" value="PAS-assoc_C"/>
</dbReference>
<accession>A0A502DM60</accession>
<dbReference type="SUPFAM" id="SSF55073">
    <property type="entry name" value="Nucleotide cyclase"/>
    <property type="match status" value="1"/>
</dbReference>
<reference evidence="5 6" key="1">
    <citation type="journal article" date="2019" name="Environ. Microbiol.">
        <title>Species interactions and distinct microbial communities in high Arctic permafrost affected cryosols are associated with the CH4 and CO2 gas fluxes.</title>
        <authorList>
            <person name="Altshuler I."/>
            <person name="Hamel J."/>
            <person name="Turney S."/>
            <person name="Magnuson E."/>
            <person name="Levesque R."/>
            <person name="Greer C."/>
            <person name="Whyte L.G."/>
        </authorList>
    </citation>
    <scope>NUCLEOTIDE SEQUENCE [LARGE SCALE GENOMIC DNA]</scope>
    <source>
        <strain evidence="5 6">S06.C</strain>
    </source>
</reference>
<feature type="domain" description="PAC" evidence="3">
    <location>
        <begin position="218"/>
        <end position="276"/>
    </location>
</feature>
<gene>
    <name evidence="5" type="ORF">EAH82_15155</name>
</gene>
<dbReference type="GO" id="GO:0005886">
    <property type="term" value="C:plasma membrane"/>
    <property type="evidence" value="ECO:0007669"/>
    <property type="project" value="TreeGrafter"/>
</dbReference>
<dbReference type="InterPro" id="IPR029787">
    <property type="entry name" value="Nucleotide_cyclase"/>
</dbReference>
<evidence type="ECO:0000313" key="5">
    <source>
        <dbReference type="EMBL" id="TPG25760.1"/>
    </source>
</evidence>
<dbReference type="PROSITE" id="PS50113">
    <property type="entry name" value="PAC"/>
    <property type="match status" value="1"/>
</dbReference>
<dbReference type="InterPro" id="IPR043128">
    <property type="entry name" value="Rev_trsase/Diguanyl_cyclase"/>
</dbReference>
<dbReference type="InterPro" id="IPR000160">
    <property type="entry name" value="GGDEF_dom"/>
</dbReference>
<proteinExistence type="predicted"/>
<dbReference type="PROSITE" id="PS50887">
    <property type="entry name" value="GGDEF"/>
    <property type="match status" value="1"/>
</dbReference>
<dbReference type="CDD" id="cd01949">
    <property type="entry name" value="GGDEF"/>
    <property type="match status" value="1"/>
</dbReference>
<name>A0A502DM60_9BURK</name>
<dbReference type="GO" id="GO:0043709">
    <property type="term" value="P:cell adhesion involved in single-species biofilm formation"/>
    <property type="evidence" value="ECO:0007669"/>
    <property type="project" value="TreeGrafter"/>
</dbReference>
<dbReference type="GO" id="GO:1902201">
    <property type="term" value="P:negative regulation of bacterial-type flagellum-dependent cell motility"/>
    <property type="evidence" value="ECO:0007669"/>
    <property type="project" value="TreeGrafter"/>
</dbReference>
<evidence type="ECO:0000256" key="1">
    <source>
        <dbReference type="ARBA" id="ARBA00012528"/>
    </source>
</evidence>
<dbReference type="Pfam" id="PF00990">
    <property type="entry name" value="GGDEF"/>
    <property type="match status" value="1"/>
</dbReference>
<dbReference type="Proteomes" id="UP000319212">
    <property type="component" value="Unassembled WGS sequence"/>
</dbReference>
<dbReference type="SUPFAM" id="SSF55785">
    <property type="entry name" value="PYP-like sensor domain (PAS domain)"/>
    <property type="match status" value="1"/>
</dbReference>
<evidence type="ECO:0000259" key="4">
    <source>
        <dbReference type="PROSITE" id="PS50887"/>
    </source>
</evidence>
<dbReference type="FunFam" id="3.30.70.270:FF:000001">
    <property type="entry name" value="Diguanylate cyclase domain protein"/>
    <property type="match status" value="1"/>
</dbReference>
<dbReference type="PANTHER" id="PTHR45138">
    <property type="entry name" value="REGULATORY COMPONENTS OF SENSORY TRANSDUCTION SYSTEM"/>
    <property type="match status" value="1"/>
</dbReference>
<dbReference type="AlphaFoldDB" id="A0A502DM60"/>
<dbReference type="Gene3D" id="3.30.450.20">
    <property type="entry name" value="PAS domain"/>
    <property type="match status" value="1"/>
</dbReference>
<organism evidence="5 6">
    <name type="scientific">Variovorax guangxiensis</name>
    <dbReference type="NCBI Taxonomy" id="1775474"/>
    <lineage>
        <taxon>Bacteria</taxon>
        <taxon>Pseudomonadati</taxon>
        <taxon>Pseudomonadota</taxon>
        <taxon>Betaproteobacteria</taxon>
        <taxon>Burkholderiales</taxon>
        <taxon>Comamonadaceae</taxon>
        <taxon>Variovorax</taxon>
    </lineage>
</organism>
<dbReference type="NCBIfam" id="TIGR00254">
    <property type="entry name" value="GGDEF"/>
    <property type="match status" value="1"/>
</dbReference>
<evidence type="ECO:0000259" key="3">
    <source>
        <dbReference type="PROSITE" id="PS50113"/>
    </source>
</evidence>
<dbReference type="GO" id="GO:0052621">
    <property type="term" value="F:diguanylate cyclase activity"/>
    <property type="evidence" value="ECO:0007669"/>
    <property type="project" value="UniProtKB-EC"/>
</dbReference>
<dbReference type="NCBIfam" id="TIGR00229">
    <property type="entry name" value="sensory_box"/>
    <property type="match status" value="1"/>
</dbReference>
<comment type="catalytic activity">
    <reaction evidence="2">
        <text>2 GTP = 3',3'-c-di-GMP + 2 diphosphate</text>
        <dbReference type="Rhea" id="RHEA:24898"/>
        <dbReference type="ChEBI" id="CHEBI:33019"/>
        <dbReference type="ChEBI" id="CHEBI:37565"/>
        <dbReference type="ChEBI" id="CHEBI:58805"/>
        <dbReference type="EC" id="2.7.7.65"/>
    </reaction>
</comment>
<dbReference type="EC" id="2.7.7.65" evidence="1"/>
<protein>
    <recommendedName>
        <fullName evidence="1">diguanylate cyclase</fullName>
        <ecNumber evidence="1">2.7.7.65</ecNumber>
    </recommendedName>
</protein>
<dbReference type="CDD" id="cd00130">
    <property type="entry name" value="PAS"/>
    <property type="match status" value="1"/>
</dbReference>